<dbReference type="Proteomes" id="UP001218218">
    <property type="component" value="Unassembled WGS sequence"/>
</dbReference>
<organism evidence="2 3">
    <name type="scientific">Mycena albidolilacea</name>
    <dbReference type="NCBI Taxonomy" id="1033008"/>
    <lineage>
        <taxon>Eukaryota</taxon>
        <taxon>Fungi</taxon>
        <taxon>Dikarya</taxon>
        <taxon>Basidiomycota</taxon>
        <taxon>Agaricomycotina</taxon>
        <taxon>Agaricomycetes</taxon>
        <taxon>Agaricomycetidae</taxon>
        <taxon>Agaricales</taxon>
        <taxon>Marasmiineae</taxon>
        <taxon>Mycenaceae</taxon>
        <taxon>Mycena</taxon>
    </lineage>
</organism>
<dbReference type="FunFam" id="3.20.20.70:FF:000138">
    <property type="entry name" value="NADPH dehydrogenase 1"/>
    <property type="match status" value="1"/>
</dbReference>
<gene>
    <name evidence="2" type="ORF">DFH08DRAFT_689664</name>
</gene>
<evidence type="ECO:0000313" key="2">
    <source>
        <dbReference type="EMBL" id="KAJ7355709.1"/>
    </source>
</evidence>
<sequence>MSTPTLFQPTQIGDIQLAHRIIHAPTTRYRVDETHTPVPLVAEYYGQRATTPGSLLITEATLIAQRAGGAKNTPGVWSDEQISSWKAVTERVHAKGSFIFLQLWALGRAVQADVLAKENIPCVSASDIPLPGGPKPRPLSVDEIKEFVELYAQAASNAVDKAGFDGVEIHGANGYLIDQFLHPGSNFRTDAYGGSIENRTRFALEVTEAVVKAVGQKKTGFRISPWGTWQEMHFDDPRPTYAHLATELRDRYPDFAYLHAVEPRANGDATATTMKEHASNDFLREIWGSRPFISAGGYTRASAIAAAHEKGDLIAFARPYIANPDLPYRLIHDIALTVGDRARYYVLGSVDPKGYTDYPFAPPAVKSQA</sequence>
<dbReference type="Gene3D" id="3.20.20.70">
    <property type="entry name" value="Aldolase class I"/>
    <property type="match status" value="1"/>
</dbReference>
<dbReference type="Pfam" id="PF00724">
    <property type="entry name" value="Oxidored_FMN"/>
    <property type="match status" value="1"/>
</dbReference>
<dbReference type="InterPro" id="IPR013785">
    <property type="entry name" value="Aldolase_TIM"/>
</dbReference>
<dbReference type="EMBL" id="JARIHO010000009">
    <property type="protein sequence ID" value="KAJ7355709.1"/>
    <property type="molecule type" value="Genomic_DNA"/>
</dbReference>
<comment type="caution">
    <text evidence="2">The sequence shown here is derived from an EMBL/GenBank/DDBJ whole genome shotgun (WGS) entry which is preliminary data.</text>
</comment>
<dbReference type="InterPro" id="IPR001155">
    <property type="entry name" value="OxRdtase_FMN_N"/>
</dbReference>
<dbReference type="PANTHER" id="PTHR22893">
    <property type="entry name" value="NADH OXIDOREDUCTASE-RELATED"/>
    <property type="match status" value="1"/>
</dbReference>
<dbReference type="AlphaFoldDB" id="A0AAD7EWF2"/>
<evidence type="ECO:0000313" key="3">
    <source>
        <dbReference type="Proteomes" id="UP001218218"/>
    </source>
</evidence>
<dbReference type="GO" id="GO:0003959">
    <property type="term" value="F:NADPH dehydrogenase activity"/>
    <property type="evidence" value="ECO:0007669"/>
    <property type="project" value="TreeGrafter"/>
</dbReference>
<dbReference type="SUPFAM" id="SSF51395">
    <property type="entry name" value="FMN-linked oxidoreductases"/>
    <property type="match status" value="1"/>
</dbReference>
<keyword evidence="3" id="KW-1185">Reference proteome</keyword>
<dbReference type="GO" id="GO:0010181">
    <property type="term" value="F:FMN binding"/>
    <property type="evidence" value="ECO:0007669"/>
    <property type="project" value="InterPro"/>
</dbReference>
<dbReference type="CDD" id="cd02933">
    <property type="entry name" value="OYE_like_FMN"/>
    <property type="match status" value="1"/>
</dbReference>
<accession>A0AAD7EWF2</accession>
<feature type="domain" description="NADH:flavin oxidoreductase/NADH oxidase N-terminal" evidence="1">
    <location>
        <begin position="6"/>
        <end position="335"/>
    </location>
</feature>
<reference evidence="2" key="1">
    <citation type="submission" date="2023-03" db="EMBL/GenBank/DDBJ databases">
        <title>Massive genome expansion in bonnet fungi (Mycena s.s.) driven by repeated elements and novel gene families across ecological guilds.</title>
        <authorList>
            <consortium name="Lawrence Berkeley National Laboratory"/>
            <person name="Harder C.B."/>
            <person name="Miyauchi S."/>
            <person name="Viragh M."/>
            <person name="Kuo A."/>
            <person name="Thoen E."/>
            <person name="Andreopoulos B."/>
            <person name="Lu D."/>
            <person name="Skrede I."/>
            <person name="Drula E."/>
            <person name="Henrissat B."/>
            <person name="Morin E."/>
            <person name="Kohler A."/>
            <person name="Barry K."/>
            <person name="LaButti K."/>
            <person name="Morin E."/>
            <person name="Salamov A."/>
            <person name="Lipzen A."/>
            <person name="Mereny Z."/>
            <person name="Hegedus B."/>
            <person name="Baldrian P."/>
            <person name="Stursova M."/>
            <person name="Weitz H."/>
            <person name="Taylor A."/>
            <person name="Grigoriev I.V."/>
            <person name="Nagy L.G."/>
            <person name="Martin F."/>
            <person name="Kauserud H."/>
        </authorList>
    </citation>
    <scope>NUCLEOTIDE SEQUENCE</scope>
    <source>
        <strain evidence="2">CBHHK002</strain>
    </source>
</reference>
<dbReference type="PANTHER" id="PTHR22893:SF91">
    <property type="entry name" value="NADPH DEHYDROGENASE 2-RELATED"/>
    <property type="match status" value="1"/>
</dbReference>
<name>A0AAD7EWF2_9AGAR</name>
<proteinExistence type="predicted"/>
<dbReference type="InterPro" id="IPR045247">
    <property type="entry name" value="Oye-like"/>
</dbReference>
<evidence type="ECO:0000259" key="1">
    <source>
        <dbReference type="Pfam" id="PF00724"/>
    </source>
</evidence>
<protein>
    <recommendedName>
        <fullName evidence="1">NADH:flavin oxidoreductase/NADH oxidase N-terminal domain-containing protein</fullName>
    </recommendedName>
</protein>